<evidence type="ECO:0000256" key="4">
    <source>
        <dbReference type="ARBA" id="ARBA00023163"/>
    </source>
</evidence>
<comment type="caution">
    <text evidence="7">The sequence shown here is derived from an EMBL/GenBank/DDBJ whole genome shotgun (WGS) entry which is preliminary data.</text>
</comment>
<dbReference type="Gene3D" id="3.40.190.290">
    <property type="match status" value="1"/>
</dbReference>
<dbReference type="SUPFAM" id="SSF53850">
    <property type="entry name" value="Periplasmic binding protein-like II"/>
    <property type="match status" value="1"/>
</dbReference>
<protein>
    <submittedName>
        <fullName evidence="7">LysR family transcriptional regulator</fullName>
    </submittedName>
</protein>
<accession>A0ABP3EJB9</accession>
<keyword evidence="8" id="KW-1185">Reference proteome</keyword>
<gene>
    <name evidence="7" type="ORF">GCM10009539_54960</name>
</gene>
<dbReference type="Proteomes" id="UP001500967">
    <property type="component" value="Unassembled WGS sequence"/>
</dbReference>
<evidence type="ECO:0000256" key="1">
    <source>
        <dbReference type="ARBA" id="ARBA00009437"/>
    </source>
</evidence>
<dbReference type="RefSeq" id="WP_344651813.1">
    <property type="nucleotide sequence ID" value="NZ_BAAAGX010000022.1"/>
</dbReference>
<evidence type="ECO:0000256" key="5">
    <source>
        <dbReference type="SAM" id="MobiDB-lite"/>
    </source>
</evidence>
<dbReference type="InterPro" id="IPR036390">
    <property type="entry name" value="WH_DNA-bd_sf"/>
</dbReference>
<evidence type="ECO:0000313" key="7">
    <source>
        <dbReference type="EMBL" id="GAA0262196.1"/>
    </source>
</evidence>
<reference evidence="8" key="1">
    <citation type="journal article" date="2019" name="Int. J. Syst. Evol. Microbiol.">
        <title>The Global Catalogue of Microorganisms (GCM) 10K type strain sequencing project: providing services to taxonomists for standard genome sequencing and annotation.</title>
        <authorList>
            <consortium name="The Broad Institute Genomics Platform"/>
            <consortium name="The Broad Institute Genome Sequencing Center for Infectious Disease"/>
            <person name="Wu L."/>
            <person name="Ma J."/>
        </authorList>
    </citation>
    <scope>NUCLEOTIDE SEQUENCE [LARGE SCALE GENOMIC DNA]</scope>
    <source>
        <strain evidence="8">JCM 10425</strain>
    </source>
</reference>
<evidence type="ECO:0000256" key="3">
    <source>
        <dbReference type="ARBA" id="ARBA00023125"/>
    </source>
</evidence>
<sequence>MELRHLEFFVAVAEEQSFTKASTRLRIVQSGVSSAIKALEKDLGAALFDRSGRRVELTDAGAAFLPRARATLDAARDAREAVQEVRGGIRGTLRIGTLTAIDLIDLPALLADYHRRYPAVQLRLSAAAAGSVGLLDALTEGKLDVTFVSMPGATPPGFVLRDLADAPMDLVVPAGHPLATRDSVRLTDFADEPFVDFPVGYGNRAVTDRAFAAAGLERSVSIEIVNIGTGADFVRHGMGVALLPRFLIPRRSDLRSLPVTGADVRWPLSAATSTLRRPSAATRAFLALLPQHAPRGGQQAAGEVDAVQPGTGGQ</sequence>
<dbReference type="Pfam" id="PF00126">
    <property type="entry name" value="HTH_1"/>
    <property type="match status" value="1"/>
</dbReference>
<keyword evidence="4" id="KW-0804">Transcription</keyword>
<dbReference type="InterPro" id="IPR005119">
    <property type="entry name" value="LysR_subst-bd"/>
</dbReference>
<dbReference type="Pfam" id="PF03466">
    <property type="entry name" value="LysR_substrate"/>
    <property type="match status" value="1"/>
</dbReference>
<dbReference type="PRINTS" id="PR00039">
    <property type="entry name" value="HTHLYSR"/>
</dbReference>
<dbReference type="SUPFAM" id="SSF46785">
    <property type="entry name" value="Winged helix' DNA-binding domain"/>
    <property type="match status" value="1"/>
</dbReference>
<keyword evidence="2" id="KW-0805">Transcription regulation</keyword>
<dbReference type="EMBL" id="BAAAGX010000022">
    <property type="protein sequence ID" value="GAA0262196.1"/>
    <property type="molecule type" value="Genomic_DNA"/>
</dbReference>
<dbReference type="PANTHER" id="PTHR30346">
    <property type="entry name" value="TRANSCRIPTIONAL DUAL REGULATOR HCAR-RELATED"/>
    <property type="match status" value="1"/>
</dbReference>
<dbReference type="Gene3D" id="1.10.10.10">
    <property type="entry name" value="Winged helix-like DNA-binding domain superfamily/Winged helix DNA-binding domain"/>
    <property type="match status" value="1"/>
</dbReference>
<feature type="region of interest" description="Disordered" evidence="5">
    <location>
        <begin position="295"/>
        <end position="314"/>
    </location>
</feature>
<evidence type="ECO:0000259" key="6">
    <source>
        <dbReference type="PROSITE" id="PS50931"/>
    </source>
</evidence>
<name>A0ABP3EJB9_9ACTN</name>
<dbReference type="CDD" id="cd08436">
    <property type="entry name" value="PBP2_LTTR_like_3"/>
    <property type="match status" value="1"/>
</dbReference>
<dbReference type="PANTHER" id="PTHR30346:SF28">
    <property type="entry name" value="HTH-TYPE TRANSCRIPTIONAL REGULATOR CYNR"/>
    <property type="match status" value="1"/>
</dbReference>
<comment type="similarity">
    <text evidence="1">Belongs to the LysR transcriptional regulatory family.</text>
</comment>
<feature type="domain" description="HTH lysR-type" evidence="6">
    <location>
        <begin position="1"/>
        <end position="58"/>
    </location>
</feature>
<proteinExistence type="inferred from homology"/>
<evidence type="ECO:0000313" key="8">
    <source>
        <dbReference type="Proteomes" id="UP001500967"/>
    </source>
</evidence>
<dbReference type="InterPro" id="IPR000847">
    <property type="entry name" value="LysR_HTH_N"/>
</dbReference>
<organism evidence="7 8">
    <name type="scientific">Cryptosporangium japonicum</name>
    <dbReference type="NCBI Taxonomy" id="80872"/>
    <lineage>
        <taxon>Bacteria</taxon>
        <taxon>Bacillati</taxon>
        <taxon>Actinomycetota</taxon>
        <taxon>Actinomycetes</taxon>
        <taxon>Cryptosporangiales</taxon>
        <taxon>Cryptosporangiaceae</taxon>
        <taxon>Cryptosporangium</taxon>
    </lineage>
</organism>
<keyword evidence="3" id="KW-0238">DNA-binding</keyword>
<evidence type="ECO:0000256" key="2">
    <source>
        <dbReference type="ARBA" id="ARBA00023015"/>
    </source>
</evidence>
<dbReference type="InterPro" id="IPR036388">
    <property type="entry name" value="WH-like_DNA-bd_sf"/>
</dbReference>
<dbReference type="PROSITE" id="PS50931">
    <property type="entry name" value="HTH_LYSR"/>
    <property type="match status" value="1"/>
</dbReference>